<reference evidence="2" key="1">
    <citation type="submission" date="2021-12" db="EMBL/GenBank/DDBJ databases">
        <authorList>
            <person name="King R."/>
        </authorList>
    </citation>
    <scope>NUCLEOTIDE SEQUENCE</scope>
</reference>
<feature type="compositionally biased region" description="Acidic residues" evidence="1">
    <location>
        <begin position="196"/>
        <end position="213"/>
    </location>
</feature>
<organism evidence="2 3">
    <name type="scientific">Chilo suppressalis</name>
    <name type="common">Asiatic rice borer moth</name>
    <dbReference type="NCBI Taxonomy" id="168631"/>
    <lineage>
        <taxon>Eukaryota</taxon>
        <taxon>Metazoa</taxon>
        <taxon>Ecdysozoa</taxon>
        <taxon>Arthropoda</taxon>
        <taxon>Hexapoda</taxon>
        <taxon>Insecta</taxon>
        <taxon>Pterygota</taxon>
        <taxon>Neoptera</taxon>
        <taxon>Endopterygota</taxon>
        <taxon>Lepidoptera</taxon>
        <taxon>Glossata</taxon>
        <taxon>Ditrysia</taxon>
        <taxon>Pyraloidea</taxon>
        <taxon>Crambidae</taxon>
        <taxon>Crambinae</taxon>
        <taxon>Chilo</taxon>
    </lineage>
</organism>
<evidence type="ECO:0000313" key="3">
    <source>
        <dbReference type="Proteomes" id="UP001153292"/>
    </source>
</evidence>
<feature type="region of interest" description="Disordered" evidence="1">
    <location>
        <begin position="196"/>
        <end position="229"/>
    </location>
</feature>
<gene>
    <name evidence="2" type="ORF">CHILSU_LOCUS723</name>
</gene>
<dbReference type="Proteomes" id="UP001153292">
    <property type="component" value="Chromosome 1"/>
</dbReference>
<sequence>MEEPGKRCVFCAKQDLSNIILFNTKTLEQCAQTLLIRQKFKLKFCDVALPAEISDAAGYHRQCYSNFTALKSVYKKKNVSETTSVPSTSAAVEMTESSVSTELSFDENCGQDDDSARKFPIPRKYLKANDDYNHDEPVLFINSRRLALYSFATDTQQIERASYELLQAKKQKLIELFREYEGYNCQILALDECDNEDIDDYENEEGDMDESADMNDRQGFSDASDDDGF</sequence>
<evidence type="ECO:0000313" key="2">
    <source>
        <dbReference type="EMBL" id="CAH0397648.1"/>
    </source>
</evidence>
<dbReference type="EMBL" id="OU963894">
    <property type="protein sequence ID" value="CAH0397648.1"/>
    <property type="molecule type" value="Genomic_DNA"/>
</dbReference>
<evidence type="ECO:0000256" key="1">
    <source>
        <dbReference type="SAM" id="MobiDB-lite"/>
    </source>
</evidence>
<keyword evidence="3" id="KW-1185">Reference proteome</keyword>
<proteinExistence type="predicted"/>
<protein>
    <submittedName>
        <fullName evidence="2">Uncharacterized protein</fullName>
    </submittedName>
</protein>
<accession>A0ABN8AQ76</accession>
<name>A0ABN8AQ76_CHISP</name>